<dbReference type="Proteomes" id="UP000185622">
    <property type="component" value="Chromosome"/>
</dbReference>
<evidence type="ECO:0000259" key="2">
    <source>
        <dbReference type="Pfam" id="PF14358"/>
    </source>
</evidence>
<name>A0ABM6IH12_9RHOB</name>
<feature type="transmembrane region" description="Helical" evidence="1">
    <location>
        <begin position="70"/>
        <end position="91"/>
    </location>
</feature>
<dbReference type="RefSeq" id="WP_075776602.1">
    <property type="nucleotide sequence ID" value="NZ_CP019437.1"/>
</dbReference>
<keyword evidence="4" id="KW-1185">Reference proteome</keyword>
<accession>A0ABM6IH12</accession>
<reference evidence="3 4" key="1">
    <citation type="submission" date="2017-01" db="EMBL/GenBank/DDBJ databases">
        <title>The complete genome sequence of a sulfur-oxidizing marine bacterium Thioclava sp. 25B10_4T.</title>
        <authorList>
            <person name="Liu Y."/>
            <person name="Lai Q."/>
            <person name="Shao Z."/>
        </authorList>
    </citation>
    <scope>NUCLEOTIDE SEQUENCE [LARGE SCALE GENOMIC DNA]</scope>
    <source>
        <strain evidence="3 4">25B10_4</strain>
    </source>
</reference>
<dbReference type="InterPro" id="IPR025517">
    <property type="entry name" value="DUF4405"/>
</dbReference>
<keyword evidence="1" id="KW-0812">Transmembrane</keyword>
<evidence type="ECO:0000313" key="3">
    <source>
        <dbReference type="EMBL" id="AQS48054.1"/>
    </source>
</evidence>
<organism evidence="3 4">
    <name type="scientific">Thioclava nitratireducens</name>
    <dbReference type="NCBI Taxonomy" id="1915078"/>
    <lineage>
        <taxon>Bacteria</taxon>
        <taxon>Pseudomonadati</taxon>
        <taxon>Pseudomonadota</taxon>
        <taxon>Alphaproteobacteria</taxon>
        <taxon>Rhodobacterales</taxon>
        <taxon>Paracoccaceae</taxon>
        <taxon>Thioclava</taxon>
    </lineage>
</organism>
<dbReference type="Pfam" id="PF14358">
    <property type="entry name" value="DUF4405"/>
    <property type="match status" value="1"/>
</dbReference>
<evidence type="ECO:0000313" key="4">
    <source>
        <dbReference type="Proteomes" id="UP000185622"/>
    </source>
</evidence>
<evidence type="ECO:0000256" key="1">
    <source>
        <dbReference type="SAM" id="Phobius"/>
    </source>
</evidence>
<gene>
    <name evidence="3" type="ORF">BMG03_09750</name>
</gene>
<keyword evidence="1" id="KW-0472">Membrane</keyword>
<protein>
    <recommendedName>
        <fullName evidence="2">Flavinylation-associated cytochrome domain-containing protein</fullName>
    </recommendedName>
</protein>
<proteinExistence type="predicted"/>
<keyword evidence="1" id="KW-1133">Transmembrane helix</keyword>
<feature type="transmembrane region" description="Helical" evidence="1">
    <location>
        <begin position="25"/>
        <end position="50"/>
    </location>
</feature>
<feature type="transmembrane region" description="Helical" evidence="1">
    <location>
        <begin position="112"/>
        <end position="130"/>
    </location>
</feature>
<feature type="domain" description="Flavinylation-associated cytochrome" evidence="2">
    <location>
        <begin position="28"/>
        <end position="91"/>
    </location>
</feature>
<dbReference type="EMBL" id="CP019437">
    <property type="protein sequence ID" value="AQS48054.1"/>
    <property type="molecule type" value="Genomic_DNA"/>
</dbReference>
<sequence length="148" mass="16384">MSETPTDPCPTPQARKQAPFSNRAAAVFLAGLSFVVMVISGLVVSIAPSGRVARDIDWSLLALDRADWELLHLAMGVLFVFAGVWHIKLHWPVIRNLLWSAAAQTLCHRRELALAVGLVAAVIVLTLLWWPPVSWLDQLSRWASIGLW</sequence>